<dbReference type="Proteomes" id="UP000767446">
    <property type="component" value="Unassembled WGS sequence"/>
</dbReference>
<proteinExistence type="predicted"/>
<evidence type="ECO:0000313" key="2">
    <source>
        <dbReference type="Proteomes" id="UP000767446"/>
    </source>
</evidence>
<reference evidence="1" key="1">
    <citation type="submission" date="2021-02" db="EMBL/GenBank/DDBJ databases">
        <title>Metagenome analyses of Stigonema ocellatum DSM 106950, Chlorogloea purpurea SAG 13.99 and Gomphosphaeria aponina DSM 107014.</title>
        <authorList>
            <person name="Marter P."/>
            <person name="Huang S."/>
        </authorList>
    </citation>
    <scope>NUCLEOTIDE SEQUENCE</scope>
    <source>
        <strain evidence="1">JP213</strain>
    </source>
</reference>
<protein>
    <submittedName>
        <fullName evidence="1">Sulfotransferase family 2 domain-containing protein</fullName>
    </submittedName>
</protein>
<dbReference type="InterPro" id="IPR027417">
    <property type="entry name" value="P-loop_NTPase"/>
</dbReference>
<comment type="caution">
    <text evidence="1">The sequence shown here is derived from an EMBL/GenBank/DDBJ whole genome shotgun (WGS) entry which is preliminary data.</text>
</comment>
<dbReference type="EMBL" id="JADQBC010000060">
    <property type="protein sequence ID" value="MBR8828222.1"/>
    <property type="molecule type" value="Genomic_DNA"/>
</dbReference>
<dbReference type="AlphaFoldDB" id="A0A941JT96"/>
<gene>
    <name evidence="1" type="ORF">DSM107014_10050</name>
</gene>
<sequence>MTFSAAFSRVKLCLVLSKIKKLTAMWITEKLIYLQMQKTGSSHIVHLLKNYIGGKKKGVHNHLKKYNKNKFLVVSVRNPWDWYVSLWRFGCNQKGEIHRRLTQEAPEVMAKINKNKSEKVAEKWNSVYANPEEPENFRNWLKLIYNPWRMKDLRENYHKSSLSAFAGFMTYRYCKFSLKDFQPETVIEDFSALKAYDEKNNMINGVIKTESLEEDLINVLQQAGHEIDATIINQIYASKSQTKNATKRHPSSFYYDAETIALVAEKDKFIIEKFSYLPPA</sequence>
<name>A0A941JT96_9CHRO</name>
<dbReference type="SUPFAM" id="SSF52540">
    <property type="entry name" value="P-loop containing nucleoside triphosphate hydrolases"/>
    <property type="match status" value="1"/>
</dbReference>
<accession>A0A941JT96</accession>
<organism evidence="1 2">
    <name type="scientific">Gomphosphaeria aponina SAG 52.96 = DSM 107014</name>
    <dbReference type="NCBI Taxonomy" id="1521640"/>
    <lineage>
        <taxon>Bacteria</taxon>
        <taxon>Bacillati</taxon>
        <taxon>Cyanobacteriota</taxon>
        <taxon>Cyanophyceae</taxon>
        <taxon>Oscillatoriophycideae</taxon>
        <taxon>Chroococcales</taxon>
        <taxon>Gomphosphaeriaceae</taxon>
        <taxon>Gomphosphaeria</taxon>
    </lineage>
</organism>
<evidence type="ECO:0000313" key="1">
    <source>
        <dbReference type="EMBL" id="MBR8828222.1"/>
    </source>
</evidence>